<dbReference type="NCBIfam" id="TIGR00706">
    <property type="entry name" value="SppA_dom"/>
    <property type="match status" value="1"/>
</dbReference>
<dbReference type="SUPFAM" id="SSF52096">
    <property type="entry name" value="ClpP/crotonase"/>
    <property type="match status" value="2"/>
</dbReference>
<comment type="subcellular location">
    <subcellularLocation>
        <location evidence="1">Membrane</location>
    </subcellularLocation>
</comment>
<dbReference type="GO" id="GO:0016020">
    <property type="term" value="C:membrane"/>
    <property type="evidence" value="ECO:0007669"/>
    <property type="project" value="UniProtKB-SubCell"/>
</dbReference>
<keyword evidence="10" id="KW-1185">Reference proteome</keyword>
<keyword evidence="4" id="KW-0378">Hydrolase</keyword>
<dbReference type="PIRSF" id="PIRSF001217">
    <property type="entry name" value="Protease_4_SppA"/>
    <property type="match status" value="1"/>
</dbReference>
<dbReference type="PANTHER" id="PTHR33209">
    <property type="entry name" value="PROTEASE 4"/>
    <property type="match status" value="1"/>
</dbReference>
<evidence type="ECO:0000256" key="2">
    <source>
        <dbReference type="ARBA" id="ARBA00008683"/>
    </source>
</evidence>
<dbReference type="InterPro" id="IPR004634">
    <property type="entry name" value="Pept_S49_pIV"/>
</dbReference>
<dbReference type="PANTHER" id="PTHR33209:SF1">
    <property type="entry name" value="PEPTIDASE S49 DOMAIN-CONTAINING PROTEIN"/>
    <property type="match status" value="1"/>
</dbReference>
<evidence type="ECO:0000256" key="7">
    <source>
        <dbReference type="PIRSR" id="PIRSR001217-1"/>
    </source>
</evidence>
<evidence type="ECO:0000256" key="5">
    <source>
        <dbReference type="ARBA" id="ARBA00022825"/>
    </source>
</evidence>
<dbReference type="InterPro" id="IPR004635">
    <property type="entry name" value="Pept_S49_SppA"/>
</dbReference>
<dbReference type="InterPro" id="IPR047272">
    <property type="entry name" value="S49_SppA_C"/>
</dbReference>
<sequence length="583" mass="65164">MNFFRKVLASCLGTSIALILLTGLSFLFFGFLVSALGDKDKVTVKSNSVLELDLSNTIKDYVPKSDNPLDELFGKDQLQLSSVLNAIENAKYDDKIKGISIEGEFVSAGMAQTQAIRNKLVEFKETGKFITSYANLYSQKSYYLSSVADSVFVTPYGMAEFKGLSSERLFYKDFEDKYGVKMEVIRHGKYKSAVEGYLDNKMSDANREQITSFLNSIWEEILEDVGSSRNKNNDELNLIADDLLTRSSEMAVENNMIDGAIFKDQYEEKLKSLVNDDVHTISINNYISTGKGRLKSTSSNTIAIIYAQGDILYGEGDESYIGQESMIRAIRKVRDNNKIKAVVLRIDSPGGIALTADLIWRELQILKSEKPIVVSIGDVAASGGYYMACVADKIYAQPTSITGSIGVFGTIPNFSELVDRIGINAEQVATNKQSVGYSPYEPMTDDFYNVTKEGVERTYETFLKRVAEGRNMTRDAVDSIAQGRVWTGKEAIEIGLIDELGSMEDAIVAAAELAGIVDYKTSNYPRYKKDIEDSFKSFSFIKAKNDLIKKELGEENYKIYQEIQNRTQFKGIQMRLPYIIDLN</sequence>
<accession>A0A1D8P7S9</accession>
<dbReference type="GO" id="GO:0006465">
    <property type="term" value="P:signal peptide processing"/>
    <property type="evidence" value="ECO:0007669"/>
    <property type="project" value="InterPro"/>
</dbReference>
<evidence type="ECO:0000256" key="4">
    <source>
        <dbReference type="ARBA" id="ARBA00022801"/>
    </source>
</evidence>
<dbReference type="InterPro" id="IPR002142">
    <property type="entry name" value="Peptidase_S49"/>
</dbReference>
<name>A0A1D8P7S9_9FLAO</name>
<organism evidence="9 10">
    <name type="scientific">Urechidicola croceus</name>
    <dbReference type="NCBI Taxonomy" id="1850246"/>
    <lineage>
        <taxon>Bacteria</taxon>
        <taxon>Pseudomonadati</taxon>
        <taxon>Bacteroidota</taxon>
        <taxon>Flavobacteriia</taxon>
        <taxon>Flavobacteriales</taxon>
        <taxon>Flavobacteriaceae</taxon>
        <taxon>Urechidicola</taxon>
    </lineage>
</organism>
<evidence type="ECO:0000313" key="9">
    <source>
        <dbReference type="EMBL" id="AOW20624.1"/>
    </source>
</evidence>
<keyword evidence="3" id="KW-0645">Protease</keyword>
<dbReference type="CDD" id="cd07023">
    <property type="entry name" value="S49_Sppa_N_C"/>
    <property type="match status" value="1"/>
</dbReference>
<dbReference type="CDD" id="cd07018">
    <property type="entry name" value="S49_SppA_67K_type"/>
    <property type="match status" value="1"/>
</dbReference>
<evidence type="ECO:0000313" key="10">
    <source>
        <dbReference type="Proteomes" id="UP000176050"/>
    </source>
</evidence>
<keyword evidence="5" id="KW-0720">Serine protease</keyword>
<dbReference type="AlphaFoldDB" id="A0A1D8P7S9"/>
<dbReference type="InterPro" id="IPR047217">
    <property type="entry name" value="S49_SppA_67K_type_N"/>
</dbReference>
<evidence type="ECO:0000256" key="3">
    <source>
        <dbReference type="ARBA" id="ARBA00022670"/>
    </source>
</evidence>
<dbReference type="RefSeq" id="WP_070236767.1">
    <property type="nucleotide sequence ID" value="NZ_CP017478.1"/>
</dbReference>
<evidence type="ECO:0000256" key="6">
    <source>
        <dbReference type="ARBA" id="ARBA00023136"/>
    </source>
</evidence>
<comment type="similarity">
    <text evidence="2">Belongs to the peptidase S49 family.</text>
</comment>
<protein>
    <submittedName>
        <fullName evidence="9">Signal peptide peptidase SppA</fullName>
    </submittedName>
</protein>
<evidence type="ECO:0000259" key="8">
    <source>
        <dbReference type="Pfam" id="PF01343"/>
    </source>
</evidence>
<dbReference type="STRING" id="1850246.LPB138_08025"/>
<dbReference type="KEGG" id="lul:LPB138_08025"/>
<reference evidence="9 10" key="1">
    <citation type="submission" date="2016-10" db="EMBL/GenBank/DDBJ databases">
        <title>Lutibacter sp. LPB0138, isolated from marine gastropod.</title>
        <authorList>
            <person name="Kim E."/>
            <person name="Yi H."/>
        </authorList>
    </citation>
    <scope>NUCLEOTIDE SEQUENCE [LARGE SCALE GENOMIC DNA]</scope>
    <source>
        <strain evidence="9 10">LPB0138</strain>
    </source>
</reference>
<proteinExistence type="inferred from homology"/>
<feature type="active site" description="Nucleophile" evidence="7">
    <location>
        <position position="382"/>
    </location>
</feature>
<dbReference type="InterPro" id="IPR029045">
    <property type="entry name" value="ClpP/crotonase-like_dom_sf"/>
</dbReference>
<feature type="active site" description="Proton donor/acceptor" evidence="7">
    <location>
        <position position="191"/>
    </location>
</feature>
<keyword evidence="6" id="KW-0472">Membrane</keyword>
<gene>
    <name evidence="9" type="ORF">LPB138_08025</name>
</gene>
<dbReference type="GO" id="GO:0008236">
    <property type="term" value="F:serine-type peptidase activity"/>
    <property type="evidence" value="ECO:0007669"/>
    <property type="project" value="UniProtKB-KW"/>
</dbReference>
<feature type="domain" description="Peptidase S49" evidence="8">
    <location>
        <begin position="366"/>
        <end position="516"/>
    </location>
</feature>
<dbReference type="OrthoDB" id="9764363at2"/>
<evidence type="ECO:0000256" key="1">
    <source>
        <dbReference type="ARBA" id="ARBA00004370"/>
    </source>
</evidence>
<dbReference type="Proteomes" id="UP000176050">
    <property type="component" value="Chromosome"/>
</dbReference>
<dbReference type="EMBL" id="CP017478">
    <property type="protein sequence ID" value="AOW20624.1"/>
    <property type="molecule type" value="Genomic_DNA"/>
</dbReference>
<feature type="domain" description="Peptidase S49" evidence="8">
    <location>
        <begin position="123"/>
        <end position="274"/>
    </location>
</feature>
<dbReference type="Gene3D" id="3.90.226.10">
    <property type="entry name" value="2-enoyl-CoA Hydratase, Chain A, domain 1"/>
    <property type="match status" value="4"/>
</dbReference>
<dbReference type="Pfam" id="PF01343">
    <property type="entry name" value="Peptidase_S49"/>
    <property type="match status" value="2"/>
</dbReference>
<dbReference type="NCBIfam" id="TIGR00705">
    <property type="entry name" value="SppA_67K"/>
    <property type="match status" value="1"/>
</dbReference>